<name>C1N180_MICPC</name>
<feature type="region of interest" description="Disordered" evidence="12">
    <location>
        <begin position="221"/>
        <end position="243"/>
    </location>
</feature>
<feature type="compositionally biased region" description="Acidic residues" evidence="12">
    <location>
        <begin position="338"/>
        <end position="352"/>
    </location>
</feature>
<keyword evidence="3" id="KW-0808">Transferase</keyword>
<feature type="compositionally biased region" description="Basic and acidic residues" evidence="12">
    <location>
        <begin position="228"/>
        <end position="243"/>
    </location>
</feature>
<keyword evidence="5" id="KW-0819">tRNA processing</keyword>
<feature type="domain" description="DTW" evidence="13">
    <location>
        <begin position="70"/>
        <end position="313"/>
    </location>
</feature>
<keyword evidence="6" id="KW-0539">Nucleus</keyword>
<evidence type="ECO:0000256" key="5">
    <source>
        <dbReference type="ARBA" id="ARBA00022694"/>
    </source>
</evidence>
<reference evidence="14 15" key="1">
    <citation type="journal article" date="2009" name="Science">
        <title>Green evolution and dynamic adaptations revealed by genomes of the marine picoeukaryotes Micromonas.</title>
        <authorList>
            <person name="Worden A.Z."/>
            <person name="Lee J.H."/>
            <person name="Mock T."/>
            <person name="Rouze P."/>
            <person name="Simmons M.P."/>
            <person name="Aerts A.L."/>
            <person name="Allen A.E."/>
            <person name="Cuvelier M.L."/>
            <person name="Derelle E."/>
            <person name="Everett M.V."/>
            <person name="Foulon E."/>
            <person name="Grimwood J."/>
            <person name="Gundlach H."/>
            <person name="Henrissat B."/>
            <person name="Napoli C."/>
            <person name="McDonald S.M."/>
            <person name="Parker M.S."/>
            <person name="Rombauts S."/>
            <person name="Salamov A."/>
            <person name="Von Dassow P."/>
            <person name="Badger J.H."/>
            <person name="Coutinho P.M."/>
            <person name="Demir E."/>
            <person name="Dubchak I."/>
            <person name="Gentemann C."/>
            <person name="Eikrem W."/>
            <person name="Gready J.E."/>
            <person name="John U."/>
            <person name="Lanier W."/>
            <person name="Lindquist E.A."/>
            <person name="Lucas S."/>
            <person name="Mayer K.F."/>
            <person name="Moreau H."/>
            <person name="Not F."/>
            <person name="Otillar R."/>
            <person name="Panaud O."/>
            <person name="Pangilinan J."/>
            <person name="Paulsen I."/>
            <person name="Piegu B."/>
            <person name="Poliakov A."/>
            <person name="Robbens S."/>
            <person name="Schmutz J."/>
            <person name="Toulza E."/>
            <person name="Wyss T."/>
            <person name="Zelensky A."/>
            <person name="Zhou K."/>
            <person name="Armbrust E.V."/>
            <person name="Bhattacharya D."/>
            <person name="Goodenough U.W."/>
            <person name="Van de Peer Y."/>
            <person name="Grigoriev I.V."/>
        </authorList>
    </citation>
    <scope>NUCLEOTIDE SEQUENCE [LARGE SCALE GENOMIC DNA]</scope>
    <source>
        <strain evidence="14 15">CCMP1545</strain>
    </source>
</reference>
<evidence type="ECO:0000256" key="1">
    <source>
        <dbReference type="ARBA" id="ARBA00004123"/>
    </source>
</evidence>
<evidence type="ECO:0000256" key="12">
    <source>
        <dbReference type="SAM" id="MobiDB-lite"/>
    </source>
</evidence>
<evidence type="ECO:0000256" key="11">
    <source>
        <dbReference type="ARBA" id="ARBA00048718"/>
    </source>
</evidence>
<dbReference type="PANTHER" id="PTHR15627:SF8">
    <property type="entry name" value="TRNA-URIDINE AMINOCARBOXYPROPYLTRANSFERASE 1"/>
    <property type="match status" value="1"/>
</dbReference>
<dbReference type="RefSeq" id="XP_003061766.1">
    <property type="nucleotide sequence ID" value="XM_003061720.1"/>
</dbReference>
<comment type="similarity">
    <text evidence="8">Belongs to the TDD superfamily. DTWD1 family.</text>
</comment>
<evidence type="ECO:0000256" key="6">
    <source>
        <dbReference type="ARBA" id="ARBA00023242"/>
    </source>
</evidence>
<dbReference type="GeneID" id="9686961"/>
<dbReference type="SMART" id="SM01144">
    <property type="entry name" value="DTW"/>
    <property type="match status" value="1"/>
</dbReference>
<evidence type="ECO:0000256" key="9">
    <source>
        <dbReference type="ARBA" id="ARBA00039242"/>
    </source>
</evidence>
<dbReference type="GO" id="GO:0005634">
    <property type="term" value="C:nucleus"/>
    <property type="evidence" value="ECO:0007669"/>
    <property type="project" value="UniProtKB-SubCell"/>
</dbReference>
<proteinExistence type="inferred from homology"/>
<dbReference type="eggNOG" id="KOG3795">
    <property type="taxonomic scope" value="Eukaryota"/>
</dbReference>
<dbReference type="AlphaFoldDB" id="C1N180"/>
<dbReference type="InterPro" id="IPR005636">
    <property type="entry name" value="DTW"/>
</dbReference>
<comment type="catalytic activity">
    <reaction evidence="11">
        <text>a uridine in tRNA + S-adenosyl-L-methionine = a 3-[(3S)-3-amino-3-carboxypropyl]uridine in tRNA + S-methyl-5'-thioadenosine + H(+)</text>
        <dbReference type="Rhea" id="RHEA:62432"/>
        <dbReference type="Rhea" id="RHEA-COMP:13339"/>
        <dbReference type="Rhea" id="RHEA-COMP:16092"/>
        <dbReference type="ChEBI" id="CHEBI:15378"/>
        <dbReference type="ChEBI" id="CHEBI:17509"/>
        <dbReference type="ChEBI" id="CHEBI:59789"/>
        <dbReference type="ChEBI" id="CHEBI:65315"/>
        <dbReference type="ChEBI" id="CHEBI:82930"/>
        <dbReference type="EC" id="2.5.1.25"/>
    </reaction>
</comment>
<evidence type="ECO:0000256" key="4">
    <source>
        <dbReference type="ARBA" id="ARBA00022691"/>
    </source>
</evidence>
<keyword evidence="4" id="KW-0949">S-adenosyl-L-methionine</keyword>
<comment type="function">
    <text evidence="7">Catalyzes the formation of 3-(3-amino-3-carboxypropyl)uridine (acp3U) at position 20 in the D-loop of several cytoplasmic tRNAs (acp3U(20)).</text>
</comment>
<evidence type="ECO:0000256" key="8">
    <source>
        <dbReference type="ARBA" id="ARBA00038290"/>
    </source>
</evidence>
<dbReference type="EC" id="2.5.1.25" evidence="2"/>
<accession>C1N180</accession>
<evidence type="ECO:0000313" key="15">
    <source>
        <dbReference type="Proteomes" id="UP000001876"/>
    </source>
</evidence>
<dbReference type="PANTHER" id="PTHR15627">
    <property type="entry name" value="NATURAL KILLER CELL-SPECIFIC ANTIGEN KLIP1"/>
    <property type="match status" value="1"/>
</dbReference>
<evidence type="ECO:0000256" key="10">
    <source>
        <dbReference type="ARBA" id="ARBA00042508"/>
    </source>
</evidence>
<dbReference type="EMBL" id="GG663744">
    <property type="protein sequence ID" value="EEH54396.1"/>
    <property type="molecule type" value="Genomic_DNA"/>
</dbReference>
<feature type="region of interest" description="Disordered" evidence="12">
    <location>
        <begin position="159"/>
        <end position="179"/>
    </location>
</feature>
<evidence type="ECO:0000259" key="13">
    <source>
        <dbReference type="SMART" id="SM01144"/>
    </source>
</evidence>
<comment type="subcellular location">
    <subcellularLocation>
        <location evidence="1">Nucleus</location>
    </subcellularLocation>
</comment>
<sequence>MAAREEGDDATDALVAVLGGKVHISRRRPDFTLPPLHRDLRLSSHAPLADASSSGGGGGRATCPTCAASRRFFCHGCLLPLVPFPRVRLPCDVYFVTDRRQRASNATGVHAALSSPDRVTLCAASDVPALDPRHAVLMFPSEDATSVAELVAARRAGFARGSDGDGDATDERERRERERGGVRAVVIIDSKWQGASLIASSPRLRNLPRVSLKRHRTSFWRFHPQPKSQEKRDARDALKARGEDDGDERVCSIEALFFFLRELHDALGTHGDGDGGGRGDDARGDDDDGTCHCFDDLLWYFAWQHKVIAEDAATREYHPIAPQRLKRRGRAAAAAAAEGDDDAFDDDDDDRN</sequence>
<keyword evidence="15" id="KW-1185">Reference proteome</keyword>
<feature type="region of interest" description="Disordered" evidence="12">
    <location>
        <begin position="322"/>
        <end position="352"/>
    </location>
</feature>
<organism evidence="15">
    <name type="scientific">Micromonas pusilla (strain CCMP1545)</name>
    <name type="common">Picoplanktonic green alga</name>
    <dbReference type="NCBI Taxonomy" id="564608"/>
    <lineage>
        <taxon>Eukaryota</taxon>
        <taxon>Viridiplantae</taxon>
        <taxon>Chlorophyta</taxon>
        <taxon>Mamiellophyceae</taxon>
        <taxon>Mamiellales</taxon>
        <taxon>Mamiellaceae</taxon>
        <taxon>Micromonas</taxon>
    </lineage>
</organism>
<dbReference type="Pfam" id="PF03942">
    <property type="entry name" value="DTW"/>
    <property type="match status" value="1"/>
</dbReference>
<feature type="compositionally biased region" description="Basic and acidic residues" evidence="12">
    <location>
        <begin position="169"/>
        <end position="179"/>
    </location>
</feature>
<dbReference type="KEGG" id="mpp:MICPUCDRAFT_51294"/>
<gene>
    <name evidence="14" type="ORF">MICPUCDRAFT_51294</name>
</gene>
<protein>
    <recommendedName>
        <fullName evidence="9">tRNA-uridine aminocarboxypropyltransferase 1</fullName>
        <ecNumber evidence="2">2.5.1.25</ecNumber>
    </recommendedName>
    <alternativeName>
        <fullName evidence="10">DTW domain-containing protein 1</fullName>
    </alternativeName>
</protein>
<evidence type="ECO:0000256" key="7">
    <source>
        <dbReference type="ARBA" id="ARBA00037050"/>
    </source>
</evidence>
<dbReference type="Proteomes" id="UP000001876">
    <property type="component" value="Unassembled WGS sequence"/>
</dbReference>
<dbReference type="GO" id="GO:0008033">
    <property type="term" value="P:tRNA processing"/>
    <property type="evidence" value="ECO:0007669"/>
    <property type="project" value="UniProtKB-KW"/>
</dbReference>
<dbReference type="OrthoDB" id="660555at2759"/>
<evidence type="ECO:0000256" key="3">
    <source>
        <dbReference type="ARBA" id="ARBA00022679"/>
    </source>
</evidence>
<dbReference type="InterPro" id="IPR051521">
    <property type="entry name" value="tRNA_Mod/Golgi_Maint"/>
</dbReference>
<evidence type="ECO:0000256" key="2">
    <source>
        <dbReference type="ARBA" id="ARBA00012386"/>
    </source>
</evidence>
<evidence type="ECO:0000313" key="14">
    <source>
        <dbReference type="EMBL" id="EEH54396.1"/>
    </source>
</evidence>
<dbReference type="STRING" id="564608.C1N180"/>
<dbReference type="OMA" id="DIWFTHI"/>
<dbReference type="GO" id="GO:0016432">
    <property type="term" value="F:tRNA-uridine aminocarboxypropyltransferase activity"/>
    <property type="evidence" value="ECO:0007669"/>
    <property type="project" value="UniProtKB-EC"/>
</dbReference>